<comment type="similarity">
    <text evidence="1">Belongs to the short-chain dehydrogenases/reductases (SDR) family.</text>
</comment>
<dbReference type="SUPFAM" id="SSF51735">
    <property type="entry name" value="NAD(P)-binding Rossmann-fold domains"/>
    <property type="match status" value="1"/>
</dbReference>
<dbReference type="AlphaFoldDB" id="A0A0B7JRY0"/>
<evidence type="ECO:0000256" key="2">
    <source>
        <dbReference type="ARBA" id="ARBA00022857"/>
    </source>
</evidence>
<dbReference type="PANTHER" id="PTHR24320">
    <property type="entry name" value="RETINOL DEHYDROGENASE"/>
    <property type="match status" value="1"/>
</dbReference>
<dbReference type="GO" id="GO:0016491">
    <property type="term" value="F:oxidoreductase activity"/>
    <property type="evidence" value="ECO:0007669"/>
    <property type="project" value="UniProtKB-KW"/>
</dbReference>
<dbReference type="EMBL" id="CDPU01000003">
    <property type="protein sequence ID" value="CEO46057.1"/>
    <property type="molecule type" value="Genomic_DNA"/>
</dbReference>
<dbReference type="Pfam" id="PF00106">
    <property type="entry name" value="adh_short"/>
    <property type="match status" value="1"/>
</dbReference>
<dbReference type="PANTHER" id="PTHR24320:SF282">
    <property type="entry name" value="WW DOMAIN-CONTAINING OXIDOREDUCTASE"/>
    <property type="match status" value="1"/>
</dbReference>
<keyword evidence="2" id="KW-0521">NADP</keyword>
<dbReference type="PRINTS" id="PR00081">
    <property type="entry name" value="GDHRDH"/>
</dbReference>
<evidence type="ECO:0000313" key="4">
    <source>
        <dbReference type="EMBL" id="CEO46057.1"/>
    </source>
</evidence>
<dbReference type="InterPro" id="IPR036291">
    <property type="entry name" value="NAD(P)-bd_dom_sf"/>
</dbReference>
<sequence>MPQFNPSIDIPDLGEKTCLVTGANSGLGEAAVKALAQHKPKKIYLAARSRVKAEEALERIRSSSKTASTANVEILDLDLASLESVKAAAARVTSEADRLDILHLNGGVAMVPHATTKEGYEIQLGTNHVGHALLTQLLLPLMLETAKLPGADVRIVSTTSASHKIFGLKEGIEFDQLKSDMKSFTGRALYAQSMLAKSLFVYELAKRYPQITSSSVHPGGVKTGAYSGDKDLPWAIRYLILKPALALTGVTPDEGAKTGLWASFSKGVINGRYYEPIGAAGRESKQTNDDGLAKRLWDWTGEELARNGGPGWP</sequence>
<name>A0A0B7JRY0_BIOOC</name>
<reference evidence="4" key="1">
    <citation type="submission" date="2015-01" db="EMBL/GenBank/DDBJ databases">
        <authorList>
            <person name="Durling Mikael"/>
        </authorList>
    </citation>
    <scope>NUCLEOTIDE SEQUENCE</scope>
</reference>
<organism evidence="4">
    <name type="scientific">Bionectria ochroleuca</name>
    <name type="common">Gliocladium roseum</name>
    <dbReference type="NCBI Taxonomy" id="29856"/>
    <lineage>
        <taxon>Eukaryota</taxon>
        <taxon>Fungi</taxon>
        <taxon>Dikarya</taxon>
        <taxon>Ascomycota</taxon>
        <taxon>Pezizomycotina</taxon>
        <taxon>Sordariomycetes</taxon>
        <taxon>Hypocreomycetidae</taxon>
        <taxon>Hypocreales</taxon>
        <taxon>Bionectriaceae</taxon>
        <taxon>Clonostachys</taxon>
    </lineage>
</organism>
<proteinExistence type="inferred from homology"/>
<evidence type="ECO:0008006" key="5">
    <source>
        <dbReference type="Google" id="ProtNLM"/>
    </source>
</evidence>
<protein>
    <recommendedName>
        <fullName evidence="5">Oxidoreductase</fullName>
    </recommendedName>
</protein>
<gene>
    <name evidence="4" type="ORF">BN869_000002112_1</name>
</gene>
<evidence type="ECO:0000256" key="3">
    <source>
        <dbReference type="ARBA" id="ARBA00023002"/>
    </source>
</evidence>
<dbReference type="Gene3D" id="3.40.50.720">
    <property type="entry name" value="NAD(P)-binding Rossmann-like Domain"/>
    <property type="match status" value="1"/>
</dbReference>
<dbReference type="InterPro" id="IPR002347">
    <property type="entry name" value="SDR_fam"/>
</dbReference>
<keyword evidence="3" id="KW-0560">Oxidoreductase</keyword>
<accession>A0A0B7JRY0</accession>
<evidence type="ECO:0000256" key="1">
    <source>
        <dbReference type="ARBA" id="ARBA00006484"/>
    </source>
</evidence>